<dbReference type="Proteomes" id="UP000252355">
    <property type="component" value="Unassembled WGS sequence"/>
</dbReference>
<feature type="transmembrane region" description="Helical" evidence="1">
    <location>
        <begin position="89"/>
        <end position="112"/>
    </location>
</feature>
<name>A0A367ZTM3_9BACT</name>
<feature type="transmembrane region" description="Helical" evidence="1">
    <location>
        <begin position="296"/>
        <end position="314"/>
    </location>
</feature>
<keyword evidence="1" id="KW-0472">Membrane</keyword>
<protein>
    <recommendedName>
        <fullName evidence="4">Glycosyltransferase RgtA/B/C/D-like domain-containing protein</fullName>
    </recommendedName>
</protein>
<reference evidence="2 3" key="1">
    <citation type="submission" date="2018-05" db="EMBL/GenBank/DDBJ databases">
        <title>A metagenomic window into the 2 km-deep terrestrial subsurface aquifer revealed taxonomically and functionally diverse microbial community comprising novel uncultured bacterial lineages.</title>
        <authorList>
            <person name="Kadnikov V.V."/>
            <person name="Mardanov A.V."/>
            <person name="Beletsky A.V."/>
            <person name="Banks D."/>
            <person name="Pimenov N.V."/>
            <person name="Frank Y.A."/>
            <person name="Karnachuk O.V."/>
            <person name="Ravin N.V."/>
        </authorList>
    </citation>
    <scope>NUCLEOTIDE SEQUENCE [LARGE SCALE GENOMIC DNA]</scope>
    <source>
        <strain evidence="2">BY5</strain>
    </source>
</reference>
<accession>A0A367ZTM3</accession>
<proteinExistence type="predicted"/>
<comment type="caution">
    <text evidence="2">The sequence shown here is derived from an EMBL/GenBank/DDBJ whole genome shotgun (WGS) entry which is preliminary data.</text>
</comment>
<organism evidence="2 3">
    <name type="scientific">Candidatus Ozemobacter sibiricus</name>
    <dbReference type="NCBI Taxonomy" id="2268124"/>
    <lineage>
        <taxon>Bacteria</taxon>
        <taxon>Candidatus Ozemobacteria</taxon>
        <taxon>Candidatus Ozemobacterales</taxon>
        <taxon>Candidatus Ozemobacteraceae</taxon>
        <taxon>Candidatus Ozemobacter</taxon>
    </lineage>
</organism>
<dbReference type="EMBL" id="QOQW01000002">
    <property type="protein sequence ID" value="RCK81390.1"/>
    <property type="molecule type" value="Genomic_DNA"/>
</dbReference>
<keyword evidence="1" id="KW-1133">Transmembrane helix</keyword>
<feature type="transmembrane region" description="Helical" evidence="1">
    <location>
        <begin position="335"/>
        <end position="356"/>
    </location>
</feature>
<sequence length="607" mass="65704">MRRGFLLFVGILLAVVYPPLTTLVERGPVAAFQFFNTDAFTYLAVARHSVGKPFFTFDGQRPTNGFHPLWQWILAGLAAWTGPHDQENLLMGAFLLSVLLVALGTACFGLAVAEMTGSAVAALLAAVPGFHYLAAGALLEPQYGSRWSFINGMESPASIFLFGLLLLYLVRDDVLATPAPAALATISGLFTLLTLARLDDGFLLLPPLLVIGLSPAFAGRRAASFLWFLALPVIGLGGYLLYNFWQVGTFLPLSALSKGGFGLDENLRCLVQTLYPNTVIRSQTGFAWKEISYRTVQLWAPLAVALLWLTHRFAARPRRPAPLLSPFLADRDGRLLFLLSGGVALKALYNLLNVVMVHTGPWYYAVSFLVSDLIVARGVARLVAPFEHPGRAGRATPSPGAAVEEGGGAAAGSSGALRTVARPLAPATALLWAVALGLLSVQANGFLRFKLATDYNKHLFRFWANRAAITAGVKAGAPGSGVLEFDDGIFSFSLDVPVLHGHCFAADPELLAARARGDLFRTAWERGFRVFATLAYLRRPLPPDLDPATFEAVCLEEFMRSERERNWVFAVAYRDPATQVTFIRFEPRAAVAPAPASSPLELPFSLD</sequence>
<feature type="transmembrane region" description="Helical" evidence="1">
    <location>
        <begin position="119"/>
        <end position="138"/>
    </location>
</feature>
<evidence type="ECO:0000256" key="1">
    <source>
        <dbReference type="SAM" id="Phobius"/>
    </source>
</evidence>
<evidence type="ECO:0000313" key="3">
    <source>
        <dbReference type="Proteomes" id="UP000252355"/>
    </source>
</evidence>
<gene>
    <name evidence="2" type="ORF">OZSIB_2259</name>
</gene>
<feature type="transmembrane region" description="Helical" evidence="1">
    <location>
        <begin position="150"/>
        <end position="170"/>
    </location>
</feature>
<feature type="transmembrane region" description="Helical" evidence="1">
    <location>
        <begin position="177"/>
        <end position="196"/>
    </location>
</feature>
<evidence type="ECO:0008006" key="4">
    <source>
        <dbReference type="Google" id="ProtNLM"/>
    </source>
</evidence>
<evidence type="ECO:0000313" key="2">
    <source>
        <dbReference type="EMBL" id="RCK81390.1"/>
    </source>
</evidence>
<keyword evidence="1" id="KW-0812">Transmembrane</keyword>
<dbReference type="AlphaFoldDB" id="A0A367ZTM3"/>
<feature type="transmembrane region" description="Helical" evidence="1">
    <location>
        <begin position="202"/>
        <end position="218"/>
    </location>
</feature>
<feature type="transmembrane region" description="Helical" evidence="1">
    <location>
        <begin position="225"/>
        <end position="245"/>
    </location>
</feature>